<evidence type="ECO:0000313" key="2">
    <source>
        <dbReference type="EMBL" id="BAI96835.1"/>
    </source>
</evidence>
<dbReference type="HOGENOM" id="CLU_117977_0_0_5"/>
<dbReference type="eggNOG" id="COG3905">
    <property type="taxonomic scope" value="Bacteria"/>
</dbReference>
<dbReference type="EMBL" id="AP010803">
    <property type="protein sequence ID" value="BAI96835.1"/>
    <property type="molecule type" value="Genomic_DNA"/>
</dbReference>
<evidence type="ECO:0000256" key="1">
    <source>
        <dbReference type="SAM" id="MobiDB-lite"/>
    </source>
</evidence>
<reference evidence="2 3" key="1">
    <citation type="journal article" date="2010" name="J. Bacteriol.">
        <title>Complete genome sequence of the representative gamma-hexachlorocyclohexane-degrading bacterium Sphingobium japonicum UT26.</title>
        <authorList>
            <person name="Nagata Y."/>
            <person name="Ohtsubo Y."/>
            <person name="Endo R."/>
            <person name="Ichikawa N."/>
            <person name="Ankai A."/>
            <person name="Oguchi A."/>
            <person name="Fukui S."/>
            <person name="Fujita N."/>
            <person name="Tsuda M."/>
        </authorList>
    </citation>
    <scope>NUCLEOTIDE SEQUENCE [LARGE SCALE GENOMIC DNA]</scope>
    <source>
        <strain evidence="3">DSM 16413 / CCM 7287 / MTCC 6362 / UT26 / NBRC 101211 / UT26S</strain>
    </source>
</reference>
<organism evidence="2 3">
    <name type="scientific">Sphingobium indicum (strain DSM 16413 / CCM 7287 / MTCC 6362 / UT26 / NBRC 101211 / UT26S)</name>
    <name type="common">Sphingobium japonicum</name>
    <dbReference type="NCBI Taxonomy" id="452662"/>
    <lineage>
        <taxon>Bacteria</taxon>
        <taxon>Pseudomonadati</taxon>
        <taxon>Pseudomonadota</taxon>
        <taxon>Alphaproteobacteria</taxon>
        <taxon>Sphingomonadales</taxon>
        <taxon>Sphingomonadaceae</taxon>
        <taxon>Sphingobium</taxon>
    </lineage>
</organism>
<dbReference type="AlphaFoldDB" id="D4Z2K3"/>
<dbReference type="KEGG" id="sjp:SJA_C1-20010"/>
<feature type="region of interest" description="Disordered" evidence="1">
    <location>
        <begin position="133"/>
        <end position="173"/>
    </location>
</feature>
<dbReference type="STRING" id="452662.SJA_C1-20010"/>
<sequence>MTAMADHNKGLRKKKAQISVYLDPDILAMLADHAARRDQPQSMIAEAAIASFLSPDAAERQEAVLAKRLDQLDRRMTRLERDVGIAVESLAVFIRFWLATTPALPEPAAQAARAKAGERYDAFVTALGRRLAKGPKLRQELSEDVGAQSTQADVSMADRAQRSGAGPHDPKIE</sequence>
<name>D4Z2K3_SPHIU</name>
<accession>D4Z2K3</accession>
<evidence type="ECO:0000313" key="3">
    <source>
        <dbReference type="Proteomes" id="UP000007753"/>
    </source>
</evidence>
<dbReference type="Proteomes" id="UP000007753">
    <property type="component" value="Chromosome 1"/>
</dbReference>
<gene>
    <name evidence="2" type="ordered locus">SJA_C1-20010</name>
</gene>
<proteinExistence type="predicted"/>
<evidence type="ECO:0008006" key="4">
    <source>
        <dbReference type="Google" id="ProtNLM"/>
    </source>
</evidence>
<keyword evidence="3" id="KW-1185">Reference proteome</keyword>
<protein>
    <recommendedName>
        <fullName evidence="4">CopG family transcriptional regulator</fullName>
    </recommendedName>
</protein>